<comment type="caution">
    <text evidence="1">The sequence shown here is derived from an EMBL/GenBank/DDBJ whole genome shotgun (WGS) entry which is preliminary data.</text>
</comment>
<evidence type="ECO:0000313" key="1">
    <source>
        <dbReference type="EMBL" id="GLQ33639.1"/>
    </source>
</evidence>
<gene>
    <name evidence="1" type="ORF">GCM10007876_41190</name>
</gene>
<dbReference type="EMBL" id="BSNM01000027">
    <property type="protein sequence ID" value="GLQ33639.1"/>
    <property type="molecule type" value="Genomic_DNA"/>
</dbReference>
<proteinExistence type="predicted"/>
<accession>A0AA37SDS3</accession>
<evidence type="ECO:0000313" key="2">
    <source>
        <dbReference type="Proteomes" id="UP001161389"/>
    </source>
</evidence>
<keyword evidence="2" id="KW-1185">Reference proteome</keyword>
<protein>
    <submittedName>
        <fullName evidence="1">Uncharacterized protein</fullName>
    </submittedName>
</protein>
<reference evidence="1" key="1">
    <citation type="journal article" date="2014" name="Int. J. Syst. Evol. Microbiol.">
        <title>Complete genome sequence of Corynebacterium casei LMG S-19264T (=DSM 44701T), isolated from a smear-ripened cheese.</title>
        <authorList>
            <consortium name="US DOE Joint Genome Institute (JGI-PGF)"/>
            <person name="Walter F."/>
            <person name="Albersmeier A."/>
            <person name="Kalinowski J."/>
            <person name="Ruckert C."/>
        </authorList>
    </citation>
    <scope>NUCLEOTIDE SEQUENCE</scope>
    <source>
        <strain evidence="1">NBRC 110071</strain>
    </source>
</reference>
<sequence>MIKREFTFLKEAIQRYQQKSNRVLQQQQRRLPDQLEGLALLLEGQPYFGMSLAAHTTRRLKNVSSDLCETLYLTNDLLCDKATELVEQAEGRS</sequence>
<dbReference type="Proteomes" id="UP001161389">
    <property type="component" value="Unassembled WGS sequence"/>
</dbReference>
<name>A0AA37SDS3_9GAMM</name>
<dbReference type="AlphaFoldDB" id="A0AA37SDS3"/>
<reference evidence="1" key="2">
    <citation type="submission" date="2023-01" db="EMBL/GenBank/DDBJ databases">
        <title>Draft genome sequence of Litoribrevibacter albus strain NBRC 110071.</title>
        <authorList>
            <person name="Sun Q."/>
            <person name="Mori K."/>
        </authorList>
    </citation>
    <scope>NUCLEOTIDE SEQUENCE</scope>
    <source>
        <strain evidence="1">NBRC 110071</strain>
    </source>
</reference>
<organism evidence="1 2">
    <name type="scientific">Litoribrevibacter albus</name>
    <dbReference type="NCBI Taxonomy" id="1473156"/>
    <lineage>
        <taxon>Bacteria</taxon>
        <taxon>Pseudomonadati</taxon>
        <taxon>Pseudomonadota</taxon>
        <taxon>Gammaproteobacteria</taxon>
        <taxon>Oceanospirillales</taxon>
        <taxon>Oceanospirillaceae</taxon>
        <taxon>Litoribrevibacter</taxon>
    </lineage>
</organism>
<dbReference type="RefSeq" id="WP_284384148.1">
    <property type="nucleotide sequence ID" value="NZ_BSNM01000027.1"/>
</dbReference>